<keyword evidence="1" id="KW-0472">Membrane</keyword>
<keyword evidence="1" id="KW-1133">Transmembrane helix</keyword>
<feature type="transmembrane region" description="Helical" evidence="1">
    <location>
        <begin position="56"/>
        <end position="77"/>
    </location>
</feature>
<sequence length="274" mass="33042">MNIVKNKNDSLFSLLSFSGKIFFCFVLFITIFTFVIDIQSSYYVKKLNFLQIIRSLMFFFTKQTIFFILIVLLLFLFNIKNKKLYYYIFFMSIVDALIIGVVYNTILSALWTTKSDIYKFSIFFQKNNFDFSQNFLYQIYESHVISIFQHLLVPFFYFLFFLFFVPLEFKINKKIFYTFFHCLGYLFFWFLCLFIVEGCHNISSSDDCWLPYFTIQCPIHGELFGKQIFGFSHELAVLIRIFFLTILFTFIFAMVFSLKNNLNKKFLFRKKNVI</sequence>
<organism evidence="2 3">
    <name type="scientific">Texas Phoenix palm phytoplasma</name>
    <dbReference type="NCBI Taxonomy" id="176709"/>
    <lineage>
        <taxon>Bacteria</taxon>
        <taxon>Bacillati</taxon>
        <taxon>Mycoplasmatota</taxon>
        <taxon>Mollicutes</taxon>
        <taxon>Acholeplasmatales</taxon>
        <taxon>Acholeplasmataceae</taxon>
        <taxon>Candidatus Phytoplasma</taxon>
        <taxon>16SrIV (Coconut lethal yellows group)</taxon>
    </lineage>
</organism>
<feature type="transmembrane region" description="Helical" evidence="1">
    <location>
        <begin position="176"/>
        <end position="196"/>
    </location>
</feature>
<accession>A0ABS5BI22</accession>
<evidence type="ECO:0000313" key="3">
    <source>
        <dbReference type="Proteomes" id="UP001192346"/>
    </source>
</evidence>
<feature type="transmembrane region" description="Helical" evidence="1">
    <location>
        <begin position="237"/>
        <end position="258"/>
    </location>
</feature>
<feature type="transmembrane region" description="Helical" evidence="1">
    <location>
        <begin position="84"/>
        <end position="106"/>
    </location>
</feature>
<name>A0ABS5BI22_9MOLU</name>
<evidence type="ECO:0000313" key="2">
    <source>
        <dbReference type="EMBL" id="MBP3059230.1"/>
    </source>
</evidence>
<keyword evidence="1" id="KW-0812">Transmembrane</keyword>
<feature type="transmembrane region" description="Helical" evidence="1">
    <location>
        <begin position="144"/>
        <end position="164"/>
    </location>
</feature>
<reference evidence="2" key="1">
    <citation type="submission" date="2019-10" db="EMBL/GenBank/DDBJ databases">
        <title>Whole Genome Sequencing and Characterization of Texas Phoenix Palm Decline Phytoplasma Belongs to Lethal Yellowing (16SrIV) Group.</title>
        <authorList>
            <person name="Bao M."/>
        </authorList>
    </citation>
    <scope>NUCLEOTIDE SEQUENCE [LARGE SCALE GENOMIC DNA]</scope>
    <source>
        <strain evidence="2">ACPD</strain>
    </source>
</reference>
<dbReference type="Proteomes" id="UP001192346">
    <property type="component" value="Unassembled WGS sequence"/>
</dbReference>
<dbReference type="EMBL" id="VBRA02000004">
    <property type="protein sequence ID" value="MBP3059230.1"/>
    <property type="molecule type" value="Genomic_DNA"/>
</dbReference>
<gene>
    <name evidence="2" type="ORF">FEF22_000300</name>
</gene>
<dbReference type="RefSeq" id="WP_138107857.1">
    <property type="nucleotide sequence ID" value="NZ_VBRA02000004.1"/>
</dbReference>
<evidence type="ECO:0000256" key="1">
    <source>
        <dbReference type="SAM" id="Phobius"/>
    </source>
</evidence>
<keyword evidence="3" id="KW-1185">Reference proteome</keyword>
<protein>
    <submittedName>
        <fullName evidence="2">Uncharacterized protein</fullName>
    </submittedName>
</protein>
<comment type="caution">
    <text evidence="2">The sequence shown here is derived from an EMBL/GenBank/DDBJ whole genome shotgun (WGS) entry which is preliminary data.</text>
</comment>
<proteinExistence type="predicted"/>
<feature type="transmembrane region" description="Helical" evidence="1">
    <location>
        <begin position="12"/>
        <end position="36"/>
    </location>
</feature>